<dbReference type="RefSeq" id="WP_308449991.1">
    <property type="nucleotide sequence ID" value="NZ_JAJEQC010000017.1"/>
</dbReference>
<evidence type="ECO:0000256" key="5">
    <source>
        <dbReference type="SAM" id="Phobius"/>
    </source>
</evidence>
<keyword evidence="4 5" id="KW-0472">Membrane</keyword>
<dbReference type="CDD" id="cd07042">
    <property type="entry name" value="STAS_SulP_like_sulfate_transporter"/>
    <property type="match status" value="1"/>
</dbReference>
<evidence type="ECO:0000256" key="1">
    <source>
        <dbReference type="ARBA" id="ARBA00004141"/>
    </source>
</evidence>
<feature type="transmembrane region" description="Helical" evidence="5">
    <location>
        <begin position="80"/>
        <end position="110"/>
    </location>
</feature>
<proteinExistence type="predicted"/>
<dbReference type="InterPro" id="IPR002645">
    <property type="entry name" value="STAS_dom"/>
</dbReference>
<feature type="transmembrane region" description="Helical" evidence="5">
    <location>
        <begin position="327"/>
        <end position="360"/>
    </location>
</feature>
<keyword evidence="3 5" id="KW-1133">Transmembrane helix</keyword>
<dbReference type="Gene3D" id="3.30.750.24">
    <property type="entry name" value="STAS domain"/>
    <property type="match status" value="1"/>
</dbReference>
<dbReference type="GO" id="GO:0055085">
    <property type="term" value="P:transmembrane transport"/>
    <property type="evidence" value="ECO:0007669"/>
    <property type="project" value="InterPro"/>
</dbReference>
<sequence length="547" mass="57490">MIKNYLTSLKQEFSGYNTAKLMKDIMAGLTVCAVALPLALAFGVSSGATAAAGLVTAIIAGVVIAVLGGASFQISGPTGAMSAVLVGIVASYGLQGVFFACFAAGALLLLAGIFKLGRLISFIPMPVIMGFTSGIAIIIAMGQIDNFFGTASEGSSNLAKIASYARLGFHPNLQAVLIGLLVVVVMIVWPKKWGARVPGSLVGIILATVVSALFRMDSIATVGDIPRTLMLADRLDLGGLNLDMLKNLISPVVTIAALGMIESLLCGASASRMKNEPFNADQELIAQGVGNMLLPLFGGVPATAAIARTSVAVKSGQQTRLASVFHSVFLLASMFLLGGVMARLPLAALAGVLMVTAWRMNDWSGIRYIFSHKLKSGISQFLITMLATVIFDLTVAILLGVAYSAVLYIAKSSRIGVSFSDIDANKLRTVEGKPPVLETTGVVYVIGSLFFGAVDEFNRRMAEMPAYDHVIFSLRGMPNIDVSGAQAVLELCESLQKQGKTVACCGMADGVRTYFDRTGITALLSENAYFWNAEDAILDLLSAEIAE</sequence>
<comment type="caution">
    <text evidence="7">The sequence shown here is derived from an EMBL/GenBank/DDBJ whole genome shotgun (WGS) entry which is preliminary data.</text>
</comment>
<comment type="subcellular location">
    <subcellularLocation>
        <location evidence="1">Membrane</location>
        <topology evidence="1">Multi-pass membrane protein</topology>
    </subcellularLocation>
</comment>
<keyword evidence="8" id="KW-1185">Reference proteome</keyword>
<keyword evidence="2 5" id="KW-0812">Transmembrane</keyword>
<feature type="transmembrane region" description="Helical" evidence="5">
    <location>
        <begin position="436"/>
        <end position="454"/>
    </location>
</feature>
<name>A0AAE3DJK6_9FIRM</name>
<feature type="transmembrane region" description="Helical" evidence="5">
    <location>
        <begin position="122"/>
        <end position="144"/>
    </location>
</feature>
<evidence type="ECO:0000313" key="7">
    <source>
        <dbReference type="EMBL" id="MCC2137852.1"/>
    </source>
</evidence>
<evidence type="ECO:0000256" key="2">
    <source>
        <dbReference type="ARBA" id="ARBA00022692"/>
    </source>
</evidence>
<evidence type="ECO:0000256" key="3">
    <source>
        <dbReference type="ARBA" id="ARBA00022989"/>
    </source>
</evidence>
<feature type="transmembrane region" description="Helical" evidence="5">
    <location>
        <begin position="381"/>
        <end position="410"/>
    </location>
</feature>
<feature type="transmembrane region" description="Helical" evidence="5">
    <location>
        <begin position="25"/>
        <end position="44"/>
    </location>
</feature>
<gene>
    <name evidence="7" type="ORF">LKD31_12685</name>
</gene>
<evidence type="ECO:0000313" key="8">
    <source>
        <dbReference type="Proteomes" id="UP001199424"/>
    </source>
</evidence>
<feature type="transmembrane region" description="Helical" evidence="5">
    <location>
        <begin position="248"/>
        <end position="268"/>
    </location>
</feature>
<accession>A0AAE3DJK6</accession>
<dbReference type="InterPro" id="IPR011547">
    <property type="entry name" value="SLC26A/SulP_dom"/>
</dbReference>
<evidence type="ECO:0000256" key="4">
    <source>
        <dbReference type="ARBA" id="ARBA00023136"/>
    </source>
</evidence>
<evidence type="ECO:0000259" key="6">
    <source>
        <dbReference type="PROSITE" id="PS50801"/>
    </source>
</evidence>
<dbReference type="AlphaFoldDB" id="A0AAE3DJK6"/>
<protein>
    <submittedName>
        <fullName evidence="7">SulP family inorganic anion transporter</fullName>
    </submittedName>
</protein>
<dbReference type="Pfam" id="PF01740">
    <property type="entry name" value="STAS"/>
    <property type="match status" value="1"/>
</dbReference>
<feature type="transmembrane region" description="Helical" evidence="5">
    <location>
        <begin position="51"/>
        <end position="74"/>
    </location>
</feature>
<reference evidence="7" key="1">
    <citation type="submission" date="2021-10" db="EMBL/GenBank/DDBJ databases">
        <title>Anaerobic single-cell dispensing facilitates the cultivation of human gut bacteria.</title>
        <authorList>
            <person name="Afrizal A."/>
        </authorList>
    </citation>
    <scope>NUCLEOTIDE SEQUENCE</scope>
    <source>
        <strain evidence="7">CLA-AA-H250</strain>
    </source>
</reference>
<feature type="transmembrane region" description="Helical" evidence="5">
    <location>
        <begin position="197"/>
        <end position="214"/>
    </location>
</feature>
<dbReference type="EMBL" id="JAJEQC010000017">
    <property type="protein sequence ID" value="MCC2137852.1"/>
    <property type="molecule type" value="Genomic_DNA"/>
</dbReference>
<feature type="transmembrane region" description="Helical" evidence="5">
    <location>
        <begin position="173"/>
        <end position="190"/>
    </location>
</feature>
<dbReference type="InterPro" id="IPR001902">
    <property type="entry name" value="SLC26A/SulP_fam"/>
</dbReference>
<dbReference type="SUPFAM" id="SSF52091">
    <property type="entry name" value="SpoIIaa-like"/>
    <property type="match status" value="1"/>
</dbReference>
<dbReference type="Pfam" id="PF00916">
    <property type="entry name" value="Sulfate_transp"/>
    <property type="match status" value="1"/>
</dbReference>
<dbReference type="GO" id="GO:0016020">
    <property type="term" value="C:membrane"/>
    <property type="evidence" value="ECO:0007669"/>
    <property type="project" value="UniProtKB-SubCell"/>
</dbReference>
<dbReference type="Proteomes" id="UP001199424">
    <property type="component" value="Unassembled WGS sequence"/>
</dbReference>
<dbReference type="InterPro" id="IPR036513">
    <property type="entry name" value="STAS_dom_sf"/>
</dbReference>
<feature type="transmembrane region" description="Helical" evidence="5">
    <location>
        <begin position="289"/>
        <end position="307"/>
    </location>
</feature>
<dbReference type="PANTHER" id="PTHR11814">
    <property type="entry name" value="SULFATE TRANSPORTER"/>
    <property type="match status" value="1"/>
</dbReference>
<organism evidence="7 8">
    <name type="scientific">Hominenteromicrobium mulieris</name>
    <dbReference type="NCBI Taxonomy" id="2885357"/>
    <lineage>
        <taxon>Bacteria</taxon>
        <taxon>Bacillati</taxon>
        <taxon>Bacillota</taxon>
        <taxon>Clostridia</taxon>
        <taxon>Eubacteriales</taxon>
        <taxon>Oscillospiraceae</taxon>
        <taxon>Hominenteromicrobium</taxon>
    </lineage>
</organism>
<feature type="domain" description="STAS" evidence="6">
    <location>
        <begin position="442"/>
        <end position="540"/>
    </location>
</feature>
<dbReference type="PROSITE" id="PS50801">
    <property type="entry name" value="STAS"/>
    <property type="match status" value="1"/>
</dbReference>